<sequence length="148" mass="16521">MIDPPFQHIVARITGDANGIGKTVVEKVVSQGGKVVLTDISRNGAKVFESMGDKTLFTCNDGRMKAVRDSTKRLKDKFGGVDVLVNSTSVLGSEPTYDFENKKARSVDLYRCLFDANARRLFNVTLLFDGWHDGGEQARYEYVKRSYC</sequence>
<dbReference type="Pfam" id="PF00106">
    <property type="entry name" value="adh_short"/>
    <property type="match status" value="1"/>
</dbReference>
<dbReference type="InterPro" id="IPR002347">
    <property type="entry name" value="SDR_fam"/>
</dbReference>
<evidence type="ECO:0000256" key="1">
    <source>
        <dbReference type="ARBA" id="ARBA00023002"/>
    </source>
</evidence>
<accession>A0ABP1PCW6</accession>
<organism evidence="2 3">
    <name type="scientific">Xylocopa violacea</name>
    <name type="common">Violet carpenter bee</name>
    <name type="synonym">Apis violacea</name>
    <dbReference type="NCBI Taxonomy" id="135666"/>
    <lineage>
        <taxon>Eukaryota</taxon>
        <taxon>Metazoa</taxon>
        <taxon>Ecdysozoa</taxon>
        <taxon>Arthropoda</taxon>
        <taxon>Hexapoda</taxon>
        <taxon>Insecta</taxon>
        <taxon>Pterygota</taxon>
        <taxon>Neoptera</taxon>
        <taxon>Endopterygota</taxon>
        <taxon>Hymenoptera</taxon>
        <taxon>Apocrita</taxon>
        <taxon>Aculeata</taxon>
        <taxon>Apoidea</taxon>
        <taxon>Anthophila</taxon>
        <taxon>Apidae</taxon>
        <taxon>Xylocopa</taxon>
        <taxon>Xylocopa</taxon>
    </lineage>
</organism>
<proteinExistence type="predicted"/>
<keyword evidence="3" id="KW-1185">Reference proteome</keyword>
<dbReference type="Proteomes" id="UP001642520">
    <property type="component" value="Unassembled WGS sequence"/>
</dbReference>
<dbReference type="PANTHER" id="PTHR43658">
    <property type="entry name" value="SHORT-CHAIN DEHYDROGENASE/REDUCTASE"/>
    <property type="match status" value="1"/>
</dbReference>
<dbReference type="SUPFAM" id="SSF51735">
    <property type="entry name" value="NAD(P)-binding Rossmann-fold domains"/>
    <property type="match status" value="1"/>
</dbReference>
<evidence type="ECO:0000313" key="2">
    <source>
        <dbReference type="EMBL" id="CAL7949140.1"/>
    </source>
</evidence>
<comment type="caution">
    <text evidence="2">The sequence shown here is derived from an EMBL/GenBank/DDBJ whole genome shotgun (WGS) entry which is preliminary data.</text>
</comment>
<protein>
    <submittedName>
        <fullName evidence="2">Uncharacterized protein</fullName>
    </submittedName>
</protein>
<dbReference type="InterPro" id="IPR036291">
    <property type="entry name" value="NAD(P)-bd_dom_sf"/>
</dbReference>
<dbReference type="Gene3D" id="3.40.50.720">
    <property type="entry name" value="NAD(P)-binding Rossmann-like Domain"/>
    <property type="match status" value="1"/>
</dbReference>
<dbReference type="EMBL" id="CAXAJV020001299">
    <property type="protein sequence ID" value="CAL7949140.1"/>
    <property type="molecule type" value="Genomic_DNA"/>
</dbReference>
<name>A0ABP1PCW6_XYLVO</name>
<dbReference type="PANTHER" id="PTHR43658:SF8">
    <property type="entry name" value="17-BETA-HYDROXYSTEROID DEHYDROGENASE 14-RELATED"/>
    <property type="match status" value="1"/>
</dbReference>
<evidence type="ECO:0000313" key="3">
    <source>
        <dbReference type="Proteomes" id="UP001642520"/>
    </source>
</evidence>
<gene>
    <name evidence="2" type="ORF">XYLVIOL_LOCUS9260</name>
</gene>
<keyword evidence="1" id="KW-0560">Oxidoreductase</keyword>
<reference evidence="2 3" key="1">
    <citation type="submission" date="2024-08" db="EMBL/GenBank/DDBJ databases">
        <authorList>
            <person name="Will J Nash"/>
            <person name="Angela Man"/>
            <person name="Seanna McTaggart"/>
            <person name="Kendall Baker"/>
            <person name="Tom Barker"/>
            <person name="Leah Catchpole"/>
            <person name="Alex Durrant"/>
            <person name="Karim Gharbi"/>
            <person name="Naomi Irish"/>
            <person name="Gemy Kaithakottil"/>
            <person name="Debby Ku"/>
            <person name="Aaliyah Providence"/>
            <person name="Felix Shaw"/>
            <person name="David Swarbreck"/>
            <person name="Chris Watkins"/>
            <person name="Ann M. McCartney"/>
            <person name="Giulio Formenti"/>
            <person name="Alice Mouton"/>
            <person name="Noel Vella"/>
            <person name="Bjorn M von Reumont"/>
            <person name="Adriana Vella"/>
            <person name="Wilfried Haerty"/>
        </authorList>
    </citation>
    <scope>NUCLEOTIDE SEQUENCE [LARGE SCALE GENOMIC DNA]</scope>
</reference>
<dbReference type="PRINTS" id="PR00081">
    <property type="entry name" value="GDHRDH"/>
</dbReference>